<dbReference type="EMBL" id="AP024355">
    <property type="protein sequence ID" value="BCR04079.1"/>
    <property type="molecule type" value="Genomic_DNA"/>
</dbReference>
<keyword evidence="6" id="KW-0411">Iron-sulfur</keyword>
<dbReference type="SMART" id="SM00987">
    <property type="entry name" value="UreE_C"/>
    <property type="match status" value="1"/>
</dbReference>
<dbReference type="Pfam" id="PF03167">
    <property type="entry name" value="UDG"/>
    <property type="match status" value="1"/>
</dbReference>
<evidence type="ECO:0000256" key="1">
    <source>
        <dbReference type="ARBA" id="ARBA00022485"/>
    </source>
</evidence>
<comment type="similarity">
    <text evidence="8">Belongs to the uracil-DNA glycosylase (UDG) superfamily. Type 5 (UDGb) family.</text>
</comment>
<dbReference type="CDD" id="cd10031">
    <property type="entry name" value="UDG-F5_TTUDGB_like"/>
    <property type="match status" value="1"/>
</dbReference>
<evidence type="ECO:0000256" key="6">
    <source>
        <dbReference type="ARBA" id="ARBA00023014"/>
    </source>
</evidence>
<accession>A0ABM8HQJ4</accession>
<feature type="domain" description="Uracil-DNA glycosylase-like" evidence="10">
    <location>
        <begin position="42"/>
        <end position="214"/>
    </location>
</feature>
<reference evidence="11 12" key="1">
    <citation type="journal article" date="2016" name="C (Basel)">
        <title>Selective Growth of and Electricity Production by Marine Exoelectrogenic Bacteria in Self-Aggregated Hydrogel of Microbially Reduced Graphene Oxide.</title>
        <authorList>
            <person name="Yoshida N."/>
            <person name="Goto Y."/>
            <person name="Miyata Y."/>
        </authorList>
    </citation>
    <scope>NUCLEOTIDE SEQUENCE [LARGE SCALE GENOMIC DNA]</scope>
    <source>
        <strain evidence="11 12">NIT-T3</strain>
    </source>
</reference>
<sequence>MLGADLPGLRDCRKCSRLAEYIAKLPPTGGRTREAYWNAPVPGFGDPAARVCLVGLAPGAHGANRTGRPFTGDGAGDFMYPLLHRAGFASQAQATHAGDGLELRDLYITNAVKCVPPENRPRPDEFETCRPFLQQELAALENLRVVVALGQGAFTSYLRRLKQQGQIRRLAELPFAHGAVYRPAAGPWLVASYHTSRYNVQTGRITEPMFLDLLNRVRQLARGENG</sequence>
<dbReference type="SMART" id="SM00986">
    <property type="entry name" value="UDG"/>
    <property type="match status" value="1"/>
</dbReference>
<name>A0ABM8HQJ4_9BACT</name>
<evidence type="ECO:0000313" key="11">
    <source>
        <dbReference type="EMBL" id="BCR04079.1"/>
    </source>
</evidence>
<gene>
    <name evidence="11" type="ORF">DESUT3_11480</name>
</gene>
<protein>
    <recommendedName>
        <fullName evidence="9">Type-5 uracil-DNA glycosylase</fullName>
    </recommendedName>
</protein>
<organism evidence="11 12">
    <name type="scientific">Desulfuromonas versatilis</name>
    <dbReference type="NCBI Taxonomy" id="2802975"/>
    <lineage>
        <taxon>Bacteria</taxon>
        <taxon>Pseudomonadati</taxon>
        <taxon>Thermodesulfobacteriota</taxon>
        <taxon>Desulfuromonadia</taxon>
        <taxon>Desulfuromonadales</taxon>
        <taxon>Desulfuromonadaceae</taxon>
        <taxon>Desulfuromonas</taxon>
    </lineage>
</organism>
<dbReference type="InterPro" id="IPR036895">
    <property type="entry name" value="Uracil-DNA_glycosylase-like_sf"/>
</dbReference>
<keyword evidence="5" id="KW-0408">Iron</keyword>
<evidence type="ECO:0000313" key="12">
    <source>
        <dbReference type="Proteomes" id="UP001319827"/>
    </source>
</evidence>
<keyword evidence="12" id="KW-1185">Reference proteome</keyword>
<evidence type="ECO:0000256" key="8">
    <source>
        <dbReference type="ARBA" id="ARBA00023779"/>
    </source>
</evidence>
<dbReference type="PANTHER" id="PTHR33693">
    <property type="entry name" value="TYPE-5 URACIL-DNA GLYCOSYLASE"/>
    <property type="match status" value="1"/>
</dbReference>
<evidence type="ECO:0000256" key="7">
    <source>
        <dbReference type="ARBA" id="ARBA00023204"/>
    </source>
</evidence>
<evidence type="ECO:0000256" key="2">
    <source>
        <dbReference type="ARBA" id="ARBA00022723"/>
    </source>
</evidence>
<evidence type="ECO:0000256" key="4">
    <source>
        <dbReference type="ARBA" id="ARBA00022801"/>
    </source>
</evidence>
<evidence type="ECO:0000256" key="3">
    <source>
        <dbReference type="ARBA" id="ARBA00022763"/>
    </source>
</evidence>
<keyword evidence="3" id="KW-0227">DNA damage</keyword>
<dbReference type="InterPro" id="IPR044147">
    <property type="entry name" value="UdgB-like"/>
</dbReference>
<dbReference type="InterPro" id="IPR005122">
    <property type="entry name" value="Uracil-DNA_glycosylase-like"/>
</dbReference>
<keyword evidence="4" id="KW-0378">Hydrolase</keyword>
<proteinExistence type="inferred from homology"/>
<keyword evidence="7" id="KW-0234">DNA repair</keyword>
<dbReference type="Proteomes" id="UP001319827">
    <property type="component" value="Chromosome"/>
</dbReference>
<evidence type="ECO:0000256" key="9">
    <source>
        <dbReference type="ARBA" id="ARBA00023887"/>
    </source>
</evidence>
<dbReference type="SUPFAM" id="SSF52141">
    <property type="entry name" value="Uracil-DNA glycosylase-like"/>
    <property type="match status" value="1"/>
</dbReference>
<reference evidence="11 12" key="2">
    <citation type="journal article" date="2021" name="Int. J. Syst. Evol. Microbiol.">
        <title>Isolation and Polyphasic Characterization of Desulfuromonas versatilis sp. Nov., an Electrogenic Bacteria Capable of Versatile Metabolism Isolated from a Graphene Oxide-Reducing Enrichment Culture.</title>
        <authorList>
            <person name="Xie L."/>
            <person name="Yoshida N."/>
            <person name="Ishii S."/>
            <person name="Meng L."/>
        </authorList>
    </citation>
    <scope>NUCLEOTIDE SEQUENCE [LARGE SCALE GENOMIC DNA]</scope>
    <source>
        <strain evidence="11 12">NIT-T3</strain>
    </source>
</reference>
<evidence type="ECO:0000256" key="5">
    <source>
        <dbReference type="ARBA" id="ARBA00023004"/>
    </source>
</evidence>
<evidence type="ECO:0000259" key="10">
    <source>
        <dbReference type="SMART" id="SM00986"/>
    </source>
</evidence>
<dbReference type="Gene3D" id="3.40.470.10">
    <property type="entry name" value="Uracil-DNA glycosylase-like domain"/>
    <property type="match status" value="1"/>
</dbReference>
<dbReference type="RefSeq" id="WP_221251503.1">
    <property type="nucleotide sequence ID" value="NZ_AP024355.1"/>
</dbReference>
<keyword evidence="2" id="KW-0479">Metal-binding</keyword>
<dbReference type="PANTHER" id="PTHR33693:SF3">
    <property type="entry name" value="TYPE-5 URACIL-DNA GLYCOSYLASE"/>
    <property type="match status" value="1"/>
</dbReference>
<keyword evidence="1" id="KW-0004">4Fe-4S</keyword>
<dbReference type="InterPro" id="IPR051536">
    <property type="entry name" value="UDG_Type-4/5"/>
</dbReference>